<protein>
    <submittedName>
        <fullName evidence="2">Uncharacterized protein YPO0396</fullName>
    </submittedName>
</protein>
<keyword evidence="3" id="KW-1185">Reference proteome</keyword>
<name>A0AAJ1WRN9_9BACL</name>
<evidence type="ECO:0000313" key="3">
    <source>
        <dbReference type="Proteomes" id="UP001238450"/>
    </source>
</evidence>
<sequence>MDERVEEKKQKPSKIQQLEKQLEDNFKELDDAKKKVVTAKKQVKKTQHLISEEKRKQETKLKIEVGAILMKSLGVKTKDDALKVGYKYGPVVKNDESLNLPSSDE</sequence>
<comment type="caution">
    <text evidence="2">The sequence shown here is derived from an EMBL/GenBank/DDBJ whole genome shotgun (WGS) entry which is preliminary data.</text>
</comment>
<dbReference type="RefSeq" id="WP_307254632.1">
    <property type="nucleotide sequence ID" value="NZ_JAUSUV010000017.1"/>
</dbReference>
<dbReference type="EMBL" id="JAUSUV010000017">
    <property type="protein sequence ID" value="MDQ0418722.1"/>
    <property type="molecule type" value="Genomic_DNA"/>
</dbReference>
<dbReference type="Proteomes" id="UP001238450">
    <property type="component" value="Unassembled WGS sequence"/>
</dbReference>
<evidence type="ECO:0000256" key="1">
    <source>
        <dbReference type="SAM" id="Coils"/>
    </source>
</evidence>
<accession>A0AAJ1WRN9</accession>
<keyword evidence="1" id="KW-0175">Coiled coil</keyword>
<gene>
    <name evidence="2" type="ORF">J2Z48_002926</name>
</gene>
<evidence type="ECO:0000313" key="2">
    <source>
        <dbReference type="EMBL" id="MDQ0418722.1"/>
    </source>
</evidence>
<organism evidence="2 3">
    <name type="scientific">Croceifilum oryzae</name>
    <dbReference type="NCBI Taxonomy" id="1553429"/>
    <lineage>
        <taxon>Bacteria</taxon>
        <taxon>Bacillati</taxon>
        <taxon>Bacillota</taxon>
        <taxon>Bacilli</taxon>
        <taxon>Bacillales</taxon>
        <taxon>Thermoactinomycetaceae</taxon>
        <taxon>Croceifilum</taxon>
    </lineage>
</organism>
<feature type="coiled-coil region" evidence="1">
    <location>
        <begin position="15"/>
        <end position="49"/>
    </location>
</feature>
<reference evidence="2 3" key="1">
    <citation type="submission" date="2023-07" db="EMBL/GenBank/DDBJ databases">
        <title>Genomic Encyclopedia of Type Strains, Phase IV (KMG-IV): sequencing the most valuable type-strain genomes for metagenomic binning, comparative biology and taxonomic classification.</title>
        <authorList>
            <person name="Goeker M."/>
        </authorList>
    </citation>
    <scope>NUCLEOTIDE SEQUENCE [LARGE SCALE GENOMIC DNA]</scope>
    <source>
        <strain evidence="2 3">DSM 46876</strain>
    </source>
</reference>
<proteinExistence type="predicted"/>
<dbReference type="AlphaFoldDB" id="A0AAJ1WRN9"/>